<keyword evidence="1 2" id="KW-0456">Lyase</keyword>
<evidence type="ECO:0000256" key="1">
    <source>
        <dbReference type="ARBA" id="ARBA00023239"/>
    </source>
</evidence>
<dbReference type="InterPro" id="IPR013785">
    <property type="entry name" value="Aldolase_TIM"/>
</dbReference>
<evidence type="ECO:0000256" key="2">
    <source>
        <dbReference type="PIRNR" id="PIRNR001365"/>
    </source>
</evidence>
<name>A0ABP2D4S3_9RHOB</name>
<dbReference type="Gene3D" id="3.20.20.70">
    <property type="entry name" value="Aldolase class I"/>
    <property type="match status" value="1"/>
</dbReference>
<dbReference type="Proteomes" id="UP000003257">
    <property type="component" value="Unassembled WGS sequence"/>
</dbReference>
<proteinExistence type="inferred from homology"/>
<dbReference type="SUPFAM" id="SSF51569">
    <property type="entry name" value="Aldolase"/>
    <property type="match status" value="1"/>
</dbReference>
<dbReference type="SMART" id="SM01130">
    <property type="entry name" value="DHDPS"/>
    <property type="match status" value="1"/>
</dbReference>
<sequence length="303" mass="31937">MTHDLSKALTGISGILVTPYDTSGEIAPRKLAPIIDRALAAGVHIPVVNGNTGEYYALTNDEACTMVREVAQMVDGRAPLLAGVGRGIRDACALAKASADAGADALMIHQPPDPFVSPRGTVDYVRAVRDASGGLPVMLYLRNDAMGPEGIARLCEVEGVKGVKWATPNPLSLARAIEAAPDDIVWVGGLAEVWAPPLYAVGARGFTSGLINVWPERSVAIHAALATGNYAEANQLIAGMRAFEDIRAEEHNGTNVTGVKAALMAIGRDCGATRPPSAWPLTERQQAVLDQFITDNRLKGDRA</sequence>
<dbReference type="EMBL" id="ABID01000024">
    <property type="protein sequence ID" value="EDQ03306.1"/>
    <property type="molecule type" value="Genomic_DNA"/>
</dbReference>
<evidence type="ECO:0000313" key="3">
    <source>
        <dbReference type="EMBL" id="EDQ03306.1"/>
    </source>
</evidence>
<organism evidence="3 4">
    <name type="scientific">Sulfitobacter indolifex HEL-45</name>
    <dbReference type="NCBI Taxonomy" id="391624"/>
    <lineage>
        <taxon>Bacteria</taxon>
        <taxon>Pseudomonadati</taxon>
        <taxon>Pseudomonadota</taxon>
        <taxon>Alphaproteobacteria</taxon>
        <taxon>Rhodobacterales</taxon>
        <taxon>Roseobacteraceae</taxon>
        <taxon>Sulfitobacter</taxon>
    </lineage>
</organism>
<dbReference type="Pfam" id="PF00701">
    <property type="entry name" value="DHDPS"/>
    <property type="match status" value="1"/>
</dbReference>
<keyword evidence="4" id="KW-1185">Reference proteome</keyword>
<accession>A0ABP2D4S3</accession>
<reference evidence="3 4" key="1">
    <citation type="submission" date="2007-11" db="EMBL/GenBank/DDBJ databases">
        <authorList>
            <person name="Wagner-Dobler I."/>
            <person name="Ferriera S."/>
            <person name="Johnson J."/>
            <person name="Kravitz S."/>
            <person name="Beeson K."/>
            <person name="Sutton G."/>
            <person name="Rogers Y.-H."/>
            <person name="Friedman R."/>
            <person name="Frazier M."/>
            <person name="Venter J.C."/>
        </authorList>
    </citation>
    <scope>NUCLEOTIDE SEQUENCE [LARGE SCALE GENOMIC DNA]</scope>
    <source>
        <strain evidence="3 4">HEL-45</strain>
    </source>
</reference>
<gene>
    <name evidence="3" type="ORF">OIHEL45_18881</name>
</gene>
<dbReference type="PANTHER" id="PTHR12128:SF19">
    <property type="entry name" value="5-DEHYDRO-4-DEOXYGLUCARATE DEHYDRATASE 2-RELATED"/>
    <property type="match status" value="1"/>
</dbReference>
<dbReference type="InterPro" id="IPR002220">
    <property type="entry name" value="DapA-like"/>
</dbReference>
<comment type="similarity">
    <text evidence="2">Belongs to the DapA family.</text>
</comment>
<dbReference type="RefSeq" id="WP_007121106.1">
    <property type="nucleotide sequence ID" value="NZ_ABID01000024.1"/>
</dbReference>
<dbReference type="PANTHER" id="PTHR12128">
    <property type="entry name" value="DIHYDRODIPICOLINATE SYNTHASE"/>
    <property type="match status" value="1"/>
</dbReference>
<comment type="caution">
    <text evidence="3">The sequence shown here is derived from an EMBL/GenBank/DDBJ whole genome shotgun (WGS) entry which is preliminary data.</text>
</comment>
<protein>
    <submittedName>
        <fullName evidence="3">Dihydrodipicolinate synthetase</fullName>
    </submittedName>
</protein>
<dbReference type="CDD" id="cd00408">
    <property type="entry name" value="DHDPS-like"/>
    <property type="match status" value="1"/>
</dbReference>
<evidence type="ECO:0000313" key="4">
    <source>
        <dbReference type="Proteomes" id="UP000003257"/>
    </source>
</evidence>
<dbReference type="PIRSF" id="PIRSF001365">
    <property type="entry name" value="DHDPS"/>
    <property type="match status" value="1"/>
</dbReference>